<dbReference type="Proteomes" id="UP000515908">
    <property type="component" value="Chromosome 12"/>
</dbReference>
<keyword evidence="2" id="KW-1185">Reference proteome</keyword>
<dbReference type="VEuPathDB" id="TriTrypDB:ADEAN_000632300"/>
<reference evidence="1 2" key="1">
    <citation type="submission" date="2020-08" db="EMBL/GenBank/DDBJ databases">
        <authorList>
            <person name="Newling K."/>
            <person name="Davey J."/>
            <person name="Forrester S."/>
        </authorList>
    </citation>
    <scope>NUCLEOTIDE SEQUENCE [LARGE SCALE GENOMIC DNA]</scope>
    <source>
        <strain evidence="2">Crithidia deanei Carvalho (ATCC PRA-265)</strain>
    </source>
</reference>
<keyword evidence="1" id="KW-0808">Transferase</keyword>
<keyword evidence="1" id="KW-0489">Methyltransferase</keyword>
<evidence type="ECO:0000313" key="1">
    <source>
        <dbReference type="EMBL" id="CAD2218830.1"/>
    </source>
</evidence>
<dbReference type="PANTHER" id="PTHR14614">
    <property type="entry name" value="HEPATOCELLULAR CARCINOMA-ASSOCIATED ANTIGEN"/>
    <property type="match status" value="1"/>
</dbReference>
<name>A0A7G2CG76_9TRYP</name>
<protein>
    <submittedName>
        <fullName evidence="1">Lysine methyltransferase, putative</fullName>
    </submittedName>
</protein>
<evidence type="ECO:0000313" key="2">
    <source>
        <dbReference type="Proteomes" id="UP000515908"/>
    </source>
</evidence>
<dbReference type="GO" id="GO:0008168">
    <property type="term" value="F:methyltransferase activity"/>
    <property type="evidence" value="ECO:0007669"/>
    <property type="project" value="UniProtKB-KW"/>
</dbReference>
<organism evidence="1 2">
    <name type="scientific">Angomonas deanei</name>
    <dbReference type="NCBI Taxonomy" id="59799"/>
    <lineage>
        <taxon>Eukaryota</taxon>
        <taxon>Discoba</taxon>
        <taxon>Euglenozoa</taxon>
        <taxon>Kinetoplastea</taxon>
        <taxon>Metakinetoplastina</taxon>
        <taxon>Trypanosomatida</taxon>
        <taxon>Trypanosomatidae</taxon>
        <taxon>Strigomonadinae</taxon>
        <taxon>Angomonas</taxon>
    </lineage>
</organism>
<gene>
    <name evidence="1" type="ORF">ADEAN_000632300</name>
</gene>
<dbReference type="InterPro" id="IPR029063">
    <property type="entry name" value="SAM-dependent_MTases_sf"/>
</dbReference>
<dbReference type="GO" id="GO:0032259">
    <property type="term" value="P:methylation"/>
    <property type="evidence" value="ECO:0007669"/>
    <property type="project" value="UniProtKB-KW"/>
</dbReference>
<dbReference type="EMBL" id="LR877156">
    <property type="protein sequence ID" value="CAD2218830.1"/>
    <property type="molecule type" value="Genomic_DNA"/>
</dbReference>
<sequence length="444" mass="50287">MSAHASNDVDGEEDPVHLELMESYIGLSVMNAGVNDDWCYKSFFNPYIERLRTTRRTEHKYLNMDGGVEDASGDKEERREQRRREKKEILSMFCPVRVSCQQLSNVGYSLWPASFVMTQLLAQELVGTTRLLAPYLFPHRKLWGEAEANEPPLDMSERLNIVELGSGVGLTPALLHRVPAYCRHVGTYTITDYQNGILENINYNLDENKVCRVEDYVAASRGLQSDVEPPFHMTAIVDWTRLATARSVITSCPMNLLLAADCIYDVDVIPGLVATMRVFMQESFPAMVSKSNRMTLGSTKQENDLQKRTCLVVQTHRQNSTMKVFFDAVREFAVVRSYLLVRRRIGEMRRRLSSGKDGRDRGLIPLGEWAATIDQGPTVFEDEERIVCALQPDEVLPDGSLRSLRGVRNVADTTGSTSHRGGSSTPRHGFYQLVFLQENLPRQR</sequence>
<dbReference type="Pfam" id="PF10294">
    <property type="entry name" value="Methyltransf_16"/>
    <property type="match status" value="1"/>
</dbReference>
<dbReference type="InterPro" id="IPR019410">
    <property type="entry name" value="Methyltransf_16"/>
</dbReference>
<accession>A0A7G2CG76</accession>
<dbReference type="Gene3D" id="3.40.50.150">
    <property type="entry name" value="Vaccinia Virus protein VP39"/>
    <property type="match status" value="1"/>
</dbReference>
<dbReference type="AlphaFoldDB" id="A0A7G2CG76"/>
<proteinExistence type="predicted"/>
<dbReference type="PANTHER" id="PTHR14614:SF130">
    <property type="entry name" value="PROTEIN-LYSINE N-METHYLTRANSFERASE EEF2KMT"/>
    <property type="match status" value="1"/>
</dbReference>